<accession>A0ABV8BBC2</accession>
<comment type="caution">
    <text evidence="3">The sequence shown here is derived from an EMBL/GenBank/DDBJ whole genome shotgun (WGS) entry which is preliminary data.</text>
</comment>
<dbReference type="SUPFAM" id="SSF51735">
    <property type="entry name" value="NAD(P)-binding Rossmann-fold domains"/>
    <property type="match status" value="1"/>
</dbReference>
<evidence type="ECO:0000313" key="4">
    <source>
        <dbReference type="Proteomes" id="UP001595752"/>
    </source>
</evidence>
<dbReference type="InterPro" id="IPR036291">
    <property type="entry name" value="NAD(P)-bd_dom_sf"/>
</dbReference>
<name>A0ABV8BBC2_9BACI</name>
<gene>
    <name evidence="3" type="ORF">ACFOU2_25240</name>
</gene>
<evidence type="ECO:0000259" key="2">
    <source>
        <dbReference type="Pfam" id="PF01370"/>
    </source>
</evidence>
<dbReference type="Proteomes" id="UP001595752">
    <property type="component" value="Unassembled WGS sequence"/>
</dbReference>
<dbReference type="Pfam" id="PF01370">
    <property type="entry name" value="Epimerase"/>
    <property type="match status" value="1"/>
</dbReference>
<dbReference type="InterPro" id="IPR001509">
    <property type="entry name" value="Epimerase_deHydtase"/>
</dbReference>
<reference evidence="4" key="1">
    <citation type="journal article" date="2019" name="Int. J. Syst. Evol. Microbiol.">
        <title>The Global Catalogue of Microorganisms (GCM) 10K type strain sequencing project: providing services to taxonomists for standard genome sequencing and annotation.</title>
        <authorList>
            <consortium name="The Broad Institute Genomics Platform"/>
            <consortium name="The Broad Institute Genome Sequencing Center for Infectious Disease"/>
            <person name="Wu L."/>
            <person name="Ma J."/>
        </authorList>
    </citation>
    <scope>NUCLEOTIDE SEQUENCE [LARGE SCALE GENOMIC DNA]</scope>
    <source>
        <strain evidence="4">CCUG 61889</strain>
    </source>
</reference>
<organism evidence="3 4">
    <name type="scientific">Bacillus songklensis</name>
    <dbReference type="NCBI Taxonomy" id="1069116"/>
    <lineage>
        <taxon>Bacteria</taxon>
        <taxon>Bacillati</taxon>
        <taxon>Bacillota</taxon>
        <taxon>Bacilli</taxon>
        <taxon>Bacillales</taxon>
        <taxon>Bacillaceae</taxon>
        <taxon>Bacillus</taxon>
    </lineage>
</organism>
<dbReference type="PANTHER" id="PTHR43000">
    <property type="entry name" value="DTDP-D-GLUCOSE 4,6-DEHYDRATASE-RELATED"/>
    <property type="match status" value="1"/>
</dbReference>
<dbReference type="Gene3D" id="3.40.50.720">
    <property type="entry name" value="NAD(P)-binding Rossmann-like Domain"/>
    <property type="match status" value="1"/>
</dbReference>
<comment type="similarity">
    <text evidence="1">Belongs to the NAD(P)-dependent epimerase/dehydratase family.</text>
</comment>
<sequence length="318" mass="36469">MKNKEIKFLKIPAKQEGIMKILMTGSTGFLGSHLTKELIKEGYEVIILKRSFSNTWRISDVLSKAAVFNIDQCPLEQPFIECGPIDVVIHTATKYDRNGERASQLLDANVSFPLKLLETAIAFQTKTFINTDSFIHKNSAGCKHLAGYALTKKQFLEWGREFSTAEKIRFINVRLEHIYGSFDGESKFFTYIMKSCLNNIPELHLTPGNQKRDFIHINDVVSAYSLLLKLEMADSPWFKEYELGTGETVTVRDFVELIHRKSQSKTVLRFDAIRHRENEIMESKANIEELKKLGWKSEINLEKGIELILADERNITNS</sequence>
<evidence type="ECO:0000256" key="1">
    <source>
        <dbReference type="ARBA" id="ARBA00007637"/>
    </source>
</evidence>
<protein>
    <submittedName>
        <fullName evidence="3">NAD-dependent epimerase/dehydratase family protein</fullName>
    </submittedName>
</protein>
<feature type="domain" description="NAD-dependent epimerase/dehydratase" evidence="2">
    <location>
        <begin position="21"/>
        <end position="230"/>
    </location>
</feature>
<evidence type="ECO:0000313" key="3">
    <source>
        <dbReference type="EMBL" id="MFC3886620.1"/>
    </source>
</evidence>
<keyword evidence="4" id="KW-1185">Reference proteome</keyword>
<dbReference type="EMBL" id="JBHRZT010000073">
    <property type="protein sequence ID" value="MFC3886620.1"/>
    <property type="molecule type" value="Genomic_DNA"/>
</dbReference>
<proteinExistence type="inferred from homology"/>